<reference evidence="2" key="1">
    <citation type="submission" date="2014-12" db="EMBL/GenBank/DDBJ databases">
        <authorList>
            <person name="Huang H.-H."/>
            <person name="Chen S.-C."/>
            <person name="Lai M.-C."/>
        </authorList>
    </citation>
    <scope>NUCLEOTIDE SEQUENCE</scope>
    <source>
        <strain evidence="2">K1F9705b</strain>
    </source>
</reference>
<evidence type="ECO:0000313" key="3">
    <source>
        <dbReference type="Proteomes" id="UP000730161"/>
    </source>
</evidence>
<evidence type="ECO:0000313" key="2">
    <source>
        <dbReference type="EMBL" id="MBR1369369.1"/>
    </source>
</evidence>
<evidence type="ECO:0000256" key="1">
    <source>
        <dbReference type="SAM" id="Coils"/>
    </source>
</evidence>
<organism evidence="2 3">
    <name type="scientific">Methanocalculus chunghsingensis</name>
    <dbReference type="NCBI Taxonomy" id="156457"/>
    <lineage>
        <taxon>Archaea</taxon>
        <taxon>Methanobacteriati</taxon>
        <taxon>Methanobacteriota</taxon>
        <taxon>Stenosarchaea group</taxon>
        <taxon>Methanomicrobia</taxon>
        <taxon>Methanomicrobiales</taxon>
        <taxon>Methanocalculaceae</taxon>
        <taxon>Methanocalculus</taxon>
    </lineage>
</organism>
<accession>A0A8J8B5T0</accession>
<keyword evidence="1" id="KW-0175">Coiled coil</keyword>
<feature type="coiled-coil region" evidence="1">
    <location>
        <begin position="33"/>
        <end position="60"/>
    </location>
</feature>
<dbReference type="AlphaFoldDB" id="A0A8J8B5T0"/>
<keyword evidence="3" id="KW-1185">Reference proteome</keyword>
<proteinExistence type="predicted"/>
<sequence length="76" mass="8674">MDAGVGGDGNRLSGVSINKAAEQMIYRVGRMSEEEVQREIQELREMVKKQEKRIDRLEKFAIAAYREMVGSEKKAK</sequence>
<gene>
    <name evidence="2" type="ORF">RJ53_07620</name>
</gene>
<comment type="caution">
    <text evidence="2">The sequence shown here is derived from an EMBL/GenBank/DDBJ whole genome shotgun (WGS) entry which is preliminary data.</text>
</comment>
<protein>
    <submittedName>
        <fullName evidence="2">Uncharacterized protein</fullName>
    </submittedName>
</protein>
<dbReference type="Proteomes" id="UP000730161">
    <property type="component" value="Unassembled WGS sequence"/>
</dbReference>
<dbReference type="EMBL" id="JWHL01000012">
    <property type="protein sequence ID" value="MBR1369369.1"/>
    <property type="molecule type" value="Genomic_DNA"/>
</dbReference>
<dbReference type="RefSeq" id="WP_211531072.1">
    <property type="nucleotide sequence ID" value="NZ_JWHL01000012.1"/>
</dbReference>
<name>A0A8J8B5T0_9EURY</name>